<dbReference type="STRING" id="1033734.GCA_000285535_04237"/>
<accession>A0A4S3PYI0</accession>
<feature type="signal peptide" evidence="1">
    <location>
        <begin position="1"/>
        <end position="22"/>
    </location>
</feature>
<evidence type="ECO:0000313" key="2">
    <source>
        <dbReference type="EMBL" id="THE14979.1"/>
    </source>
</evidence>
<dbReference type="EMBL" id="SLUB01000002">
    <property type="protein sequence ID" value="THE14979.1"/>
    <property type="molecule type" value="Genomic_DNA"/>
</dbReference>
<dbReference type="RefSeq" id="WP_136377836.1">
    <property type="nucleotide sequence ID" value="NZ_SLUB01000002.1"/>
</dbReference>
<dbReference type="AlphaFoldDB" id="A0A4S3PYI0"/>
<feature type="chain" id="PRO_5020761660" description="VCBS repeat-containing protein" evidence="1">
    <location>
        <begin position="23"/>
        <end position="270"/>
    </location>
</feature>
<protein>
    <recommendedName>
        <fullName evidence="4">VCBS repeat-containing protein</fullName>
    </recommendedName>
</protein>
<evidence type="ECO:0000313" key="3">
    <source>
        <dbReference type="Proteomes" id="UP000306477"/>
    </source>
</evidence>
<proteinExistence type="predicted"/>
<sequence>MKLVRFLVLLGLLIGFHSVTLAQQTDVEYGPFTIVQKEYIDLDGDGNKDIIELYARKNQYNLANEWSLKINGEQLGTYHNKQDLYQLADMKFADVLQNGKQDILLYFHSVGSGGITGLTVLSYTGEKVEEIFKDPNTSGWFDEAKKRFSMKYLGDYQVEFIDKQTDLEAIIPLSEDRYRDFPDKEELKERLEGIETWVDPVSSYRFDKLTKMKPQEIVAIRAVSGIAHYDVIAYFETRYIFDKQIQKYVPTKVALISTETGKKLAEMPYK</sequence>
<evidence type="ECO:0008006" key="4">
    <source>
        <dbReference type="Google" id="ProtNLM"/>
    </source>
</evidence>
<comment type="caution">
    <text evidence="2">The sequence shown here is derived from an EMBL/GenBank/DDBJ whole genome shotgun (WGS) entry which is preliminary data.</text>
</comment>
<organism evidence="2 3">
    <name type="scientific">Bacillus timonensis</name>
    <dbReference type="NCBI Taxonomy" id="1033734"/>
    <lineage>
        <taxon>Bacteria</taxon>
        <taxon>Bacillati</taxon>
        <taxon>Bacillota</taxon>
        <taxon>Bacilli</taxon>
        <taxon>Bacillales</taxon>
        <taxon>Bacillaceae</taxon>
        <taxon>Bacillus</taxon>
    </lineage>
</organism>
<keyword evidence="1" id="KW-0732">Signal</keyword>
<gene>
    <name evidence="2" type="ORF">E1I69_01305</name>
</gene>
<evidence type="ECO:0000256" key="1">
    <source>
        <dbReference type="SAM" id="SignalP"/>
    </source>
</evidence>
<name>A0A4S3PYI0_9BACI</name>
<keyword evidence="3" id="KW-1185">Reference proteome</keyword>
<dbReference type="Proteomes" id="UP000306477">
    <property type="component" value="Unassembled WGS sequence"/>
</dbReference>
<reference evidence="2 3" key="1">
    <citation type="journal article" date="2019" name="Indoor Air">
        <title>Impacts of indoor surface finishes on bacterial viability.</title>
        <authorList>
            <person name="Hu J."/>
            <person name="Maamar S.B."/>
            <person name="Glawe A.J."/>
            <person name="Gottel N."/>
            <person name="Gilbert J.A."/>
            <person name="Hartmann E.M."/>
        </authorList>
    </citation>
    <scope>NUCLEOTIDE SEQUENCE [LARGE SCALE GENOMIC DNA]</scope>
    <source>
        <strain evidence="2 3">AF060A6</strain>
    </source>
</reference>
<dbReference type="OrthoDB" id="1653343at2"/>